<evidence type="ECO:0000313" key="2">
    <source>
        <dbReference type="Proteomes" id="UP000002593"/>
    </source>
</evidence>
<name>A2BNB8_HYPBU</name>
<evidence type="ECO:0000313" key="1">
    <source>
        <dbReference type="EMBL" id="ABM81479.1"/>
    </source>
</evidence>
<organism evidence="1 2">
    <name type="scientific">Hyperthermus butylicus (strain DSM 5456 / JCM 9403 / PLM1-5)</name>
    <dbReference type="NCBI Taxonomy" id="415426"/>
    <lineage>
        <taxon>Archaea</taxon>
        <taxon>Thermoproteota</taxon>
        <taxon>Thermoprotei</taxon>
        <taxon>Desulfurococcales</taxon>
        <taxon>Pyrodictiaceae</taxon>
        <taxon>Hyperthermus</taxon>
    </lineage>
</organism>
<dbReference type="RefSeq" id="WP_011822797.1">
    <property type="nucleotide sequence ID" value="NC_008818.1"/>
</dbReference>
<dbReference type="AlphaFoldDB" id="A2BNB8"/>
<dbReference type="HOGENOM" id="CLU_1933235_0_0_2"/>
<dbReference type="STRING" id="415426.Hbut_1666"/>
<dbReference type="GeneID" id="89223776"/>
<reference evidence="1 2" key="1">
    <citation type="journal article" date="2007" name="Archaea">
        <title>The genome of Hyperthermus butylicus: a sulfur-reducing, peptide fermenting, neutrophilic Crenarchaeote growing up to 108 degrees C.</title>
        <authorList>
            <person name="Brugger K."/>
            <person name="Chen L."/>
            <person name="Stark M."/>
            <person name="Zibat A."/>
            <person name="Redder P."/>
            <person name="Ruepp A."/>
            <person name="Awayez M."/>
            <person name="She Q."/>
            <person name="Garrett R.A."/>
            <person name="Klenk H.P."/>
        </authorList>
    </citation>
    <scope>NUCLEOTIDE SEQUENCE [LARGE SCALE GENOMIC DNA]</scope>
    <source>
        <strain evidence="2">DSM 5456 / JCM 9403 / PLM1-5</strain>
    </source>
</reference>
<dbReference type="EnsemblBacteria" id="ABM81479">
    <property type="protein sequence ID" value="ABM81479"/>
    <property type="gene ID" value="Hbut_1666"/>
</dbReference>
<dbReference type="Gene3D" id="3.40.50.300">
    <property type="entry name" value="P-loop containing nucleotide triphosphate hydrolases"/>
    <property type="match status" value="1"/>
</dbReference>
<gene>
    <name evidence="1" type="ordered locus">Hbut_1666</name>
</gene>
<dbReference type="InterPro" id="IPR027417">
    <property type="entry name" value="P-loop_NTPase"/>
</dbReference>
<accession>A2BNB8</accession>
<dbReference type="EMBL" id="CP000493">
    <property type="protein sequence ID" value="ABM81479.1"/>
    <property type="molecule type" value="Genomic_DNA"/>
</dbReference>
<dbReference type="eggNOG" id="arCOG00194">
    <property type="taxonomic scope" value="Archaea"/>
</dbReference>
<dbReference type="Proteomes" id="UP000002593">
    <property type="component" value="Chromosome"/>
</dbReference>
<dbReference type="KEGG" id="hbu:Hbut_1666"/>
<keyword evidence="2" id="KW-1185">Reference proteome</keyword>
<evidence type="ECO:0008006" key="3">
    <source>
        <dbReference type="Google" id="ProtNLM"/>
    </source>
</evidence>
<sequence length="130" mass="13803">MPVDIVVEGLHKYYGRIHAVRGASFTVPRGSVFGLLGPNGAGMGVVGYYIALGATAGIVQSVVGGRTGELIAELLGYADFSYHVRVVLHKWIYGSLEALSERILAPSYPHLTLNARGDPTPTLHDIAITS</sequence>
<protein>
    <recommendedName>
        <fullName evidence="3">ABC transporter ATP-binding protein</fullName>
    </recommendedName>
</protein>
<proteinExistence type="predicted"/>
<dbReference type="SUPFAM" id="SSF52540">
    <property type="entry name" value="P-loop containing nucleoside triphosphate hydrolases"/>
    <property type="match status" value="1"/>
</dbReference>